<keyword evidence="2" id="KW-0472">Membrane</keyword>
<dbReference type="RefSeq" id="WP_126052446.1">
    <property type="nucleotide sequence ID" value="NZ_QYTV02000014.1"/>
</dbReference>
<dbReference type="PANTHER" id="PTHR40027">
    <property type="entry name" value="CELL DIVISION PROTEIN DIVIC"/>
    <property type="match status" value="1"/>
</dbReference>
<comment type="caution">
    <text evidence="3">The sequence shown here is derived from an EMBL/GenBank/DDBJ whole genome shotgun (WGS) entry which is preliminary data.</text>
</comment>
<keyword evidence="2" id="KW-1133">Transmembrane helix</keyword>
<gene>
    <name evidence="3" type="ORF">D4T97_019465</name>
</gene>
<accession>A0A429XTN9</accession>
<organism evidence="3 4">
    <name type="scientific">Siminovitchia acidinfaciens</name>
    <dbReference type="NCBI Taxonomy" id="2321395"/>
    <lineage>
        <taxon>Bacteria</taxon>
        <taxon>Bacillati</taxon>
        <taxon>Bacillota</taxon>
        <taxon>Bacilli</taxon>
        <taxon>Bacillales</taxon>
        <taxon>Bacillaceae</taxon>
        <taxon>Siminovitchia</taxon>
    </lineage>
</organism>
<dbReference type="Pfam" id="PF04977">
    <property type="entry name" value="DivIC"/>
    <property type="match status" value="1"/>
</dbReference>
<dbReference type="InterPro" id="IPR039076">
    <property type="entry name" value="DivIC"/>
</dbReference>
<dbReference type="PANTHER" id="PTHR40027:SF1">
    <property type="entry name" value="CELL DIVISION PROTEIN DIVIC"/>
    <property type="match status" value="1"/>
</dbReference>
<dbReference type="OrthoDB" id="2991180at2"/>
<dbReference type="GO" id="GO:0051301">
    <property type="term" value="P:cell division"/>
    <property type="evidence" value="ECO:0007669"/>
    <property type="project" value="InterPro"/>
</dbReference>
<proteinExistence type="predicted"/>
<keyword evidence="2" id="KW-0812">Transmembrane</keyword>
<dbReference type="AlphaFoldDB" id="A0A429XTN9"/>
<feature type="transmembrane region" description="Helical" evidence="2">
    <location>
        <begin position="38"/>
        <end position="57"/>
    </location>
</feature>
<evidence type="ECO:0000256" key="1">
    <source>
        <dbReference type="SAM" id="Coils"/>
    </source>
</evidence>
<dbReference type="EMBL" id="QYTV02000014">
    <property type="protein sequence ID" value="RST71147.1"/>
    <property type="molecule type" value="Genomic_DNA"/>
</dbReference>
<sequence>MGVKPKYTVTSLENKYMIEQEAFARSAARRRKLLIRRLSVFLVFAVVVCTLLISTVISRESVLKAKEAEKARAEEKLAKLEKRQLILENEIVKLNDDEYIAKLARSEYFLSDKGEIIFNIPKEKEKKKD</sequence>
<evidence type="ECO:0000313" key="4">
    <source>
        <dbReference type="Proteomes" id="UP000287156"/>
    </source>
</evidence>
<reference evidence="3" key="1">
    <citation type="submission" date="2018-12" db="EMBL/GenBank/DDBJ databases">
        <authorList>
            <person name="Sun L."/>
            <person name="Chen Z."/>
        </authorList>
    </citation>
    <scope>NUCLEOTIDE SEQUENCE [LARGE SCALE GENOMIC DNA]</scope>
    <source>
        <strain evidence="3">3-2-2</strain>
    </source>
</reference>
<name>A0A429XTN9_9BACI</name>
<keyword evidence="1" id="KW-0175">Coiled coil</keyword>
<evidence type="ECO:0000256" key="2">
    <source>
        <dbReference type="SAM" id="Phobius"/>
    </source>
</evidence>
<dbReference type="Proteomes" id="UP000287156">
    <property type="component" value="Unassembled WGS sequence"/>
</dbReference>
<protein>
    <submittedName>
        <fullName evidence="3">Septum formation initiator family protein</fullName>
    </submittedName>
</protein>
<evidence type="ECO:0000313" key="3">
    <source>
        <dbReference type="EMBL" id="RST71147.1"/>
    </source>
</evidence>
<dbReference type="InterPro" id="IPR007060">
    <property type="entry name" value="FtsL/DivIC"/>
</dbReference>
<feature type="coiled-coil region" evidence="1">
    <location>
        <begin position="63"/>
        <end position="97"/>
    </location>
</feature>
<keyword evidence="4" id="KW-1185">Reference proteome</keyword>